<feature type="transmembrane region" description="Helical" evidence="1">
    <location>
        <begin position="269"/>
        <end position="289"/>
    </location>
</feature>
<gene>
    <name evidence="2" type="ORF">IEN85_20325</name>
</gene>
<feature type="transmembrane region" description="Helical" evidence="1">
    <location>
        <begin position="386"/>
        <end position="406"/>
    </location>
</feature>
<keyword evidence="3" id="KW-1185">Reference proteome</keyword>
<feature type="transmembrane region" description="Helical" evidence="1">
    <location>
        <begin position="415"/>
        <end position="432"/>
    </location>
</feature>
<feature type="transmembrane region" description="Helical" evidence="1">
    <location>
        <begin position="301"/>
        <end position="320"/>
    </location>
</feature>
<feature type="transmembrane region" description="Helical" evidence="1">
    <location>
        <begin position="191"/>
        <end position="212"/>
    </location>
</feature>
<keyword evidence="1" id="KW-1133">Transmembrane helix</keyword>
<accession>A0A927IJG9</accession>
<protein>
    <submittedName>
        <fullName evidence="2">Uncharacterized protein</fullName>
    </submittedName>
</protein>
<feature type="transmembrane region" description="Helical" evidence="1">
    <location>
        <begin position="162"/>
        <end position="179"/>
    </location>
</feature>
<feature type="transmembrane region" description="Helical" evidence="1">
    <location>
        <begin position="135"/>
        <end position="156"/>
    </location>
</feature>
<name>A0A927IJG9_9BACT</name>
<feature type="transmembrane region" description="Helical" evidence="1">
    <location>
        <begin position="438"/>
        <end position="456"/>
    </location>
</feature>
<feature type="transmembrane region" description="Helical" evidence="1">
    <location>
        <begin position="232"/>
        <end position="257"/>
    </location>
</feature>
<organism evidence="2 3">
    <name type="scientific">Pelagicoccus enzymogenes</name>
    <dbReference type="NCBI Taxonomy" id="2773457"/>
    <lineage>
        <taxon>Bacteria</taxon>
        <taxon>Pseudomonadati</taxon>
        <taxon>Verrucomicrobiota</taxon>
        <taxon>Opitutia</taxon>
        <taxon>Puniceicoccales</taxon>
        <taxon>Pelagicoccaceae</taxon>
        <taxon>Pelagicoccus</taxon>
    </lineage>
</organism>
<evidence type="ECO:0000256" key="1">
    <source>
        <dbReference type="SAM" id="Phobius"/>
    </source>
</evidence>
<keyword evidence="1" id="KW-0472">Membrane</keyword>
<dbReference type="Proteomes" id="UP000622317">
    <property type="component" value="Unassembled WGS sequence"/>
</dbReference>
<dbReference type="RefSeq" id="WP_191618937.1">
    <property type="nucleotide sequence ID" value="NZ_JACYFG010000051.1"/>
</dbReference>
<sequence length="796" mass="88533">MFPATHDFFDSMSFLSRYQCLLALAAALGLFALESLQNVKRIEALSSREGGFSFVTPDKSSRTGYAHGVRNLIGSDRNDDLHWVINSQQAAERNDFRLREVDYDNAPDGRESHWSSVYSWWIRLLAWGEPSRMEWSMLVANALLGALALVVVALLFQRNFGGSSGVVVCLCFSGFIPLRDVFKVGMGDHHAAAIFAVMLMVSFLLVGLTRAVEGRDARLLAGASAAFGALAMWINVVSVLPVFLGIGVAAICIRIWVRSSDSVGLGNYFRLWCRCTAGLSLLAYLIEYAPSKFAWRLEVNHPLYSLALLGTGELLGLLFASKPKTRRRWIRGAFACVLALQLPLAIVLFRGTVFQVADPFLMAVHERYIMEFQGLWANVLVMGSKLRLLAMVLPLLLLPALTWLLFRMKRASPEFAGMLLAMGPACILFVLTLFQARWWSALAALTMLPLALAFAGGAKRYTNRSIQLFAGACLLPGLIVFGMGAFTYGTPTPREDARVYERSIAHYLRARAADEEIVALASPDATTNLIYYGGAKGIGTFYWENNEGLKRAASMFAAPSLEIARERLSAAGVTHLLVYSWGGFEKEYLDLHRDFSEEAVDGKAFLMRLMEDQEIPQWLRPIPFQLPKEAKGMAVIYQVVPEMSPGQLASRRFEYLLEMGLGRAAHALEASLKDQDDLSAQVSLCRLLALQQRGNEFRVRLDKLREAVVQPEADLLLEDEIRLAGVLLIASRAAEAKRHLEHALSRLDREALRELNAETIRHLWDLADALELDAYEADLRTYSIALLPSRLRQAGK</sequence>
<keyword evidence="1" id="KW-0812">Transmembrane</keyword>
<proteinExistence type="predicted"/>
<evidence type="ECO:0000313" key="2">
    <source>
        <dbReference type="EMBL" id="MBD5781859.1"/>
    </source>
</evidence>
<reference evidence="2" key="1">
    <citation type="submission" date="2020-09" db="EMBL/GenBank/DDBJ databases">
        <title>Pelagicoccus enzymogenes sp. nov. with an EPS production, isolated from marine sediment.</title>
        <authorList>
            <person name="Feng X."/>
        </authorList>
    </citation>
    <scope>NUCLEOTIDE SEQUENCE</scope>
    <source>
        <strain evidence="2">NFK12</strain>
    </source>
</reference>
<evidence type="ECO:0000313" key="3">
    <source>
        <dbReference type="Proteomes" id="UP000622317"/>
    </source>
</evidence>
<dbReference type="AlphaFoldDB" id="A0A927IJG9"/>
<feature type="transmembrane region" description="Helical" evidence="1">
    <location>
        <begin position="468"/>
        <end position="488"/>
    </location>
</feature>
<feature type="transmembrane region" description="Helical" evidence="1">
    <location>
        <begin position="332"/>
        <end position="353"/>
    </location>
</feature>
<feature type="transmembrane region" description="Helical" evidence="1">
    <location>
        <begin position="15"/>
        <end position="33"/>
    </location>
</feature>
<dbReference type="EMBL" id="JACYFG010000051">
    <property type="protein sequence ID" value="MBD5781859.1"/>
    <property type="molecule type" value="Genomic_DNA"/>
</dbReference>
<comment type="caution">
    <text evidence="2">The sequence shown here is derived from an EMBL/GenBank/DDBJ whole genome shotgun (WGS) entry which is preliminary data.</text>
</comment>